<evidence type="ECO:0000256" key="4">
    <source>
        <dbReference type="ARBA" id="ARBA00012483"/>
    </source>
</evidence>
<feature type="region of interest" description="Disordered" evidence="16">
    <location>
        <begin position="86"/>
        <end position="143"/>
    </location>
</feature>
<keyword evidence="10" id="KW-0833">Ubl conjugation pathway</keyword>
<dbReference type="GO" id="GO:0036297">
    <property type="term" value="P:interstrand cross-link repair"/>
    <property type="evidence" value="ECO:0007669"/>
    <property type="project" value="InterPro"/>
</dbReference>
<reference evidence="18" key="1">
    <citation type="submission" date="2021-12" db="EMBL/GenBank/DDBJ databases">
        <title>Prjna785345.</title>
        <authorList>
            <person name="Rujirawat T."/>
            <person name="Krajaejun T."/>
        </authorList>
    </citation>
    <scope>NUCLEOTIDE SEQUENCE</scope>
    <source>
        <strain evidence="18">Pi057C3</strain>
    </source>
</reference>
<dbReference type="InterPro" id="IPR056527">
    <property type="entry name" value="WD40_RFWD3"/>
</dbReference>
<dbReference type="InterPro" id="IPR013083">
    <property type="entry name" value="Znf_RING/FYVE/PHD"/>
</dbReference>
<feature type="compositionally biased region" description="Polar residues" evidence="16">
    <location>
        <begin position="287"/>
        <end position="297"/>
    </location>
</feature>
<protein>
    <recommendedName>
        <fullName evidence="4">RING-type E3 ubiquitin transferase</fullName>
        <ecNumber evidence="4">2.3.2.27</ecNumber>
    </recommendedName>
</protein>
<proteinExistence type="predicted"/>
<dbReference type="SUPFAM" id="SSF50978">
    <property type="entry name" value="WD40 repeat-like"/>
    <property type="match status" value="1"/>
</dbReference>
<dbReference type="InterPro" id="IPR015943">
    <property type="entry name" value="WD40/YVTN_repeat-like_dom_sf"/>
</dbReference>
<dbReference type="SMART" id="SM00184">
    <property type="entry name" value="RING"/>
    <property type="match status" value="1"/>
</dbReference>
<dbReference type="GO" id="GO:0016604">
    <property type="term" value="C:nuclear body"/>
    <property type="evidence" value="ECO:0007669"/>
    <property type="project" value="UniProtKB-SubCell"/>
</dbReference>
<keyword evidence="12" id="KW-0539">Nucleus</keyword>
<evidence type="ECO:0000256" key="16">
    <source>
        <dbReference type="SAM" id="MobiDB-lite"/>
    </source>
</evidence>
<dbReference type="AlphaFoldDB" id="A0AAD5M7I2"/>
<evidence type="ECO:0000259" key="17">
    <source>
        <dbReference type="PROSITE" id="PS50089"/>
    </source>
</evidence>
<evidence type="ECO:0000256" key="10">
    <source>
        <dbReference type="ARBA" id="ARBA00022786"/>
    </source>
</evidence>
<organism evidence="18 19">
    <name type="scientific">Pythium insidiosum</name>
    <name type="common">Pythiosis disease agent</name>
    <dbReference type="NCBI Taxonomy" id="114742"/>
    <lineage>
        <taxon>Eukaryota</taxon>
        <taxon>Sar</taxon>
        <taxon>Stramenopiles</taxon>
        <taxon>Oomycota</taxon>
        <taxon>Peronosporomycetes</taxon>
        <taxon>Pythiales</taxon>
        <taxon>Pythiaceae</taxon>
        <taxon>Pythium</taxon>
    </lineage>
</organism>
<keyword evidence="14" id="KW-0862">Zinc</keyword>
<keyword evidence="14" id="KW-0863">Zinc-finger</keyword>
<dbReference type="Proteomes" id="UP001209570">
    <property type="component" value="Unassembled WGS sequence"/>
</dbReference>
<keyword evidence="19" id="KW-1185">Reference proteome</keyword>
<gene>
    <name evidence="18" type="ORF">P43SY_008206</name>
</gene>
<evidence type="ECO:0000256" key="1">
    <source>
        <dbReference type="ARBA" id="ARBA00000900"/>
    </source>
</evidence>
<feature type="compositionally biased region" description="Polar residues" evidence="16">
    <location>
        <begin position="582"/>
        <end position="594"/>
    </location>
</feature>
<feature type="region of interest" description="Disordered" evidence="16">
    <location>
        <begin position="566"/>
        <end position="611"/>
    </location>
</feature>
<feature type="region of interest" description="Disordered" evidence="16">
    <location>
        <begin position="1"/>
        <end position="67"/>
    </location>
</feature>
<evidence type="ECO:0000313" key="19">
    <source>
        <dbReference type="Proteomes" id="UP001209570"/>
    </source>
</evidence>
<dbReference type="Gene3D" id="2.130.10.10">
    <property type="entry name" value="YVTN repeat-like/Quinoprotein amine dehydrogenase"/>
    <property type="match status" value="1"/>
</dbReference>
<evidence type="ECO:0000256" key="3">
    <source>
        <dbReference type="ARBA" id="ARBA00004906"/>
    </source>
</evidence>
<keyword evidence="9" id="KW-0227">DNA damage</keyword>
<accession>A0AAD5M7I2</accession>
<dbReference type="InterPro" id="IPR001841">
    <property type="entry name" value="Znf_RING"/>
</dbReference>
<keyword evidence="15" id="KW-0175">Coiled coil</keyword>
<feature type="compositionally biased region" description="Pro residues" evidence="16">
    <location>
        <begin position="602"/>
        <end position="611"/>
    </location>
</feature>
<keyword evidence="6" id="KW-0853">WD repeat</keyword>
<dbReference type="EC" id="2.3.2.27" evidence="4"/>
<feature type="compositionally biased region" description="Acidic residues" evidence="16">
    <location>
        <begin position="9"/>
        <end position="32"/>
    </location>
</feature>
<evidence type="ECO:0000256" key="14">
    <source>
        <dbReference type="PROSITE-ProRule" id="PRU00175"/>
    </source>
</evidence>
<evidence type="ECO:0000256" key="7">
    <source>
        <dbReference type="ARBA" id="ARBA00022679"/>
    </source>
</evidence>
<evidence type="ECO:0000256" key="12">
    <source>
        <dbReference type="ARBA" id="ARBA00023242"/>
    </source>
</evidence>
<dbReference type="CDD" id="cd16450">
    <property type="entry name" value="mRING-C3HGC3_RFWD3"/>
    <property type="match status" value="1"/>
</dbReference>
<keyword evidence="8" id="KW-0677">Repeat</keyword>
<dbReference type="GO" id="GO:0016567">
    <property type="term" value="P:protein ubiquitination"/>
    <property type="evidence" value="ECO:0007669"/>
    <property type="project" value="InterPro"/>
</dbReference>
<dbReference type="InterPro" id="IPR036322">
    <property type="entry name" value="WD40_repeat_dom_sf"/>
</dbReference>
<evidence type="ECO:0000256" key="2">
    <source>
        <dbReference type="ARBA" id="ARBA00004496"/>
    </source>
</evidence>
<dbReference type="PROSITE" id="PS50089">
    <property type="entry name" value="ZF_RING_2"/>
    <property type="match status" value="1"/>
</dbReference>
<dbReference type="PANTHER" id="PTHR16047">
    <property type="entry name" value="RFWD3 PROTEIN"/>
    <property type="match status" value="1"/>
</dbReference>
<feature type="region of interest" description="Disordered" evidence="16">
    <location>
        <begin position="283"/>
        <end position="342"/>
    </location>
</feature>
<feature type="compositionally biased region" description="Low complexity" evidence="16">
    <location>
        <begin position="316"/>
        <end position="342"/>
    </location>
</feature>
<keyword evidence="5" id="KW-0963">Cytoplasm</keyword>
<feature type="compositionally biased region" description="Low complexity" evidence="16">
    <location>
        <begin position="48"/>
        <end position="67"/>
    </location>
</feature>
<sequence>MDGRRLEDGDNDALSDEEDESGGDTEPLDSDDVEARGLAPQAQPPPAVVDLAAPLSAASSSSESDVEFVPTATALAMQRDAIGSTLLQASTESDSDVDDDLPLGLDSSRGERPAKRRRRLKQHADSSKKTQAKATTPEPPKPTVIVKAEPTECSVCYDPCTKVGRHRLVSLKCGHVYGKKCIERWVAERKSCPNCNVSVRKADIRPLFTDHVAVVDNTATVDMTDKFEAEKSRRILIETELSRAKLQVQLAQAEATRWQQEAAQWRQRAADLQCQLASDRFTAANKPESTSLSTPTRVQPLRSTPSESTPRREPSRSQPFASQAASPTPAAAASAPSPSPTAAPMDGWSYRPLFRYSLQSARVFAISKSCSLLCVGEAFSPTSHGILKLSAADTRHTIRISAHQSPVRDLCLSASEDLVLSIAFDGRLAVASLRSDSVVQQYALPPGRTLGWSCCLSDADPHALYCGLQDGTVAKYDMRRPALNAAPVALFSLPVRQPVHSVKLSPGLGANEQLVAATFSGVGVWDQLSQAPSETVTPASSFVAVSNCSSLASDPMKRSRLVVTSRAPPPTHSVYELHSPQAGGQASAKKSQLRNGDALAPVAPPPALWTP</sequence>
<keyword evidence="11" id="KW-0234">DNA repair</keyword>
<evidence type="ECO:0000256" key="8">
    <source>
        <dbReference type="ARBA" id="ARBA00022737"/>
    </source>
</evidence>
<feature type="coiled-coil region" evidence="15">
    <location>
        <begin position="236"/>
        <end position="275"/>
    </location>
</feature>
<comment type="caution">
    <text evidence="18">The sequence shown here is derived from an EMBL/GenBank/DDBJ whole genome shotgun (WGS) entry which is preliminary data.</text>
</comment>
<dbReference type="Gene3D" id="3.30.40.10">
    <property type="entry name" value="Zinc/RING finger domain, C3HC4 (zinc finger)"/>
    <property type="match status" value="1"/>
</dbReference>
<dbReference type="SUPFAM" id="SSF57850">
    <property type="entry name" value="RING/U-box"/>
    <property type="match status" value="1"/>
</dbReference>
<name>A0AAD5M7I2_PYTIN</name>
<evidence type="ECO:0000256" key="9">
    <source>
        <dbReference type="ARBA" id="ARBA00022763"/>
    </source>
</evidence>
<feature type="domain" description="RING-type" evidence="17">
    <location>
        <begin position="153"/>
        <end position="196"/>
    </location>
</feature>
<dbReference type="InterPro" id="IPR037381">
    <property type="entry name" value="RFWD3"/>
</dbReference>
<evidence type="ECO:0000256" key="13">
    <source>
        <dbReference type="ARBA" id="ARBA00034306"/>
    </source>
</evidence>
<dbReference type="PANTHER" id="PTHR16047:SF7">
    <property type="entry name" value="E3 UBIQUITIN-PROTEIN LIGASE RFWD3"/>
    <property type="match status" value="1"/>
</dbReference>
<dbReference type="GO" id="GO:0005737">
    <property type="term" value="C:cytoplasm"/>
    <property type="evidence" value="ECO:0007669"/>
    <property type="project" value="UniProtKB-SubCell"/>
</dbReference>
<comment type="catalytic activity">
    <reaction evidence="1">
        <text>S-ubiquitinyl-[E2 ubiquitin-conjugating enzyme]-L-cysteine + [acceptor protein]-L-lysine = [E2 ubiquitin-conjugating enzyme]-L-cysteine + N(6)-ubiquitinyl-[acceptor protein]-L-lysine.</text>
        <dbReference type="EC" id="2.3.2.27"/>
    </reaction>
</comment>
<keyword evidence="7" id="KW-0808">Transferase</keyword>
<evidence type="ECO:0000256" key="11">
    <source>
        <dbReference type="ARBA" id="ARBA00023204"/>
    </source>
</evidence>
<dbReference type="EMBL" id="JAKCXM010000255">
    <property type="protein sequence ID" value="KAJ0397375.1"/>
    <property type="molecule type" value="Genomic_DNA"/>
</dbReference>
<evidence type="ECO:0000256" key="6">
    <source>
        <dbReference type="ARBA" id="ARBA00022574"/>
    </source>
</evidence>
<dbReference type="Pfam" id="PF23419">
    <property type="entry name" value="WD40_RFWD3"/>
    <property type="match status" value="1"/>
</dbReference>
<keyword evidence="14" id="KW-0479">Metal-binding</keyword>
<evidence type="ECO:0000313" key="18">
    <source>
        <dbReference type="EMBL" id="KAJ0397375.1"/>
    </source>
</evidence>
<evidence type="ECO:0000256" key="5">
    <source>
        <dbReference type="ARBA" id="ARBA00022490"/>
    </source>
</evidence>
<dbReference type="Pfam" id="PF13639">
    <property type="entry name" value="zf-RING_2"/>
    <property type="match status" value="1"/>
</dbReference>
<dbReference type="GO" id="GO:0061630">
    <property type="term" value="F:ubiquitin protein ligase activity"/>
    <property type="evidence" value="ECO:0007669"/>
    <property type="project" value="UniProtKB-EC"/>
</dbReference>
<evidence type="ECO:0000256" key="15">
    <source>
        <dbReference type="SAM" id="Coils"/>
    </source>
</evidence>
<dbReference type="GO" id="GO:0008270">
    <property type="term" value="F:zinc ion binding"/>
    <property type="evidence" value="ECO:0007669"/>
    <property type="project" value="UniProtKB-KW"/>
</dbReference>
<comment type="pathway">
    <text evidence="3">Protein modification; protein ubiquitination.</text>
</comment>
<comment type="subcellular location">
    <subcellularLocation>
        <location evidence="2">Cytoplasm</location>
    </subcellularLocation>
    <subcellularLocation>
        <location evidence="13">Nucleus</location>
        <location evidence="13">Nuclear body</location>
    </subcellularLocation>
</comment>